<protein>
    <submittedName>
        <fullName evidence="12">TonB-linked SusC/RagA family outer membrane protein</fullName>
    </submittedName>
</protein>
<dbReference type="InterPro" id="IPR023996">
    <property type="entry name" value="TonB-dep_OMP_SusC/RagA"/>
</dbReference>
<proteinExistence type="inferred from homology"/>
<comment type="caution">
    <text evidence="12">The sequence shown here is derived from an EMBL/GenBank/DDBJ whole genome shotgun (WGS) entry which is preliminary data.</text>
</comment>
<dbReference type="InterPro" id="IPR039426">
    <property type="entry name" value="TonB-dep_rcpt-like"/>
</dbReference>
<evidence type="ECO:0000259" key="11">
    <source>
        <dbReference type="Pfam" id="PF07715"/>
    </source>
</evidence>
<evidence type="ECO:0000256" key="1">
    <source>
        <dbReference type="ARBA" id="ARBA00004571"/>
    </source>
</evidence>
<organism evidence="12 13">
    <name type="scientific">Maribacter polysiphoniae</name>
    <dbReference type="NCBI Taxonomy" id="429344"/>
    <lineage>
        <taxon>Bacteria</taxon>
        <taxon>Pseudomonadati</taxon>
        <taxon>Bacteroidota</taxon>
        <taxon>Flavobacteriia</taxon>
        <taxon>Flavobacteriales</taxon>
        <taxon>Flavobacteriaceae</taxon>
        <taxon>Maribacter</taxon>
    </lineage>
</organism>
<evidence type="ECO:0000256" key="3">
    <source>
        <dbReference type="ARBA" id="ARBA00022452"/>
    </source>
</evidence>
<dbReference type="InterPro" id="IPR037066">
    <property type="entry name" value="Plug_dom_sf"/>
</dbReference>
<dbReference type="InterPro" id="IPR008969">
    <property type="entry name" value="CarboxyPept-like_regulatory"/>
</dbReference>
<dbReference type="SUPFAM" id="SSF49464">
    <property type="entry name" value="Carboxypeptidase regulatory domain-like"/>
    <property type="match status" value="1"/>
</dbReference>
<evidence type="ECO:0000256" key="2">
    <source>
        <dbReference type="ARBA" id="ARBA00022448"/>
    </source>
</evidence>
<reference evidence="12 13" key="1">
    <citation type="submission" date="2018-05" db="EMBL/GenBank/DDBJ databases">
        <title>Genomic Encyclopedia of Archaeal and Bacterial Type Strains, Phase II (KMG-II): from individual species to whole genera.</title>
        <authorList>
            <person name="Goeker M."/>
        </authorList>
    </citation>
    <scope>NUCLEOTIDE SEQUENCE [LARGE SCALE GENOMIC DNA]</scope>
    <source>
        <strain evidence="12 13">DSM 23514</strain>
    </source>
</reference>
<dbReference type="Gene3D" id="2.40.170.20">
    <property type="entry name" value="TonB-dependent receptor, beta-barrel domain"/>
    <property type="match status" value="1"/>
</dbReference>
<dbReference type="Pfam" id="PF07715">
    <property type="entry name" value="Plug"/>
    <property type="match status" value="1"/>
</dbReference>
<dbReference type="AlphaFoldDB" id="A0A316DV39"/>
<dbReference type="Pfam" id="PF00593">
    <property type="entry name" value="TonB_dep_Rec_b-barrel"/>
    <property type="match status" value="1"/>
</dbReference>
<dbReference type="InterPro" id="IPR012910">
    <property type="entry name" value="Plug_dom"/>
</dbReference>
<keyword evidence="2 8" id="KW-0813">Transport</keyword>
<dbReference type="NCBIfam" id="TIGR04056">
    <property type="entry name" value="OMP_RagA_SusC"/>
    <property type="match status" value="1"/>
</dbReference>
<dbReference type="RefSeq" id="WP_211315889.1">
    <property type="nucleotide sequence ID" value="NZ_JACWLN010000008.1"/>
</dbReference>
<dbReference type="Gene3D" id="2.60.40.1120">
    <property type="entry name" value="Carboxypeptidase-like, regulatory domain"/>
    <property type="match status" value="1"/>
</dbReference>
<keyword evidence="3 8" id="KW-1134">Transmembrane beta strand</keyword>
<keyword evidence="4 8" id="KW-0812">Transmembrane</keyword>
<dbReference type="GO" id="GO:0009279">
    <property type="term" value="C:cell outer membrane"/>
    <property type="evidence" value="ECO:0007669"/>
    <property type="project" value="UniProtKB-SubCell"/>
</dbReference>
<dbReference type="SUPFAM" id="SSF56935">
    <property type="entry name" value="Porins"/>
    <property type="match status" value="1"/>
</dbReference>
<dbReference type="EMBL" id="QGGQ01000010">
    <property type="protein sequence ID" value="PWK21825.1"/>
    <property type="molecule type" value="Genomic_DNA"/>
</dbReference>
<keyword evidence="5 9" id="KW-0798">TonB box</keyword>
<dbReference type="Pfam" id="PF13715">
    <property type="entry name" value="CarbopepD_reg_2"/>
    <property type="match status" value="1"/>
</dbReference>
<dbReference type="Gene3D" id="2.170.130.10">
    <property type="entry name" value="TonB-dependent receptor, plug domain"/>
    <property type="match status" value="1"/>
</dbReference>
<evidence type="ECO:0000256" key="4">
    <source>
        <dbReference type="ARBA" id="ARBA00022692"/>
    </source>
</evidence>
<sequence length="1129" mass="125562">MKKPPKSEGVHSWHLNYDIKMKLSLLFFLIVSFLMQANSSYAQKTKISIDRENSTVREVLDDIEATTEFKFLFNTKAVDQDRRVSIKVKKATIDKVLELLFNDVDTSYEVDDRKILLKKGIRQHGNKDGLNASDIGSYQQIIVGTVTETGGMPLPGANIIEKGTLNGVTADFDGNFSIQVANENAILQISYLGFETQEIKVKGKTTINVVLQESASALEEVVVVGYGTQKRSKLVSAVDQVGDDAFEGRASVNTTQALQGRSPSLTIQQTNSEPGAGLNINIRGISTLGNNSPLIVIDGIVGGDINALNPTDIESVSVLKDAGSAAIYGSRASNGVVLITTKKGSKSSPMKVQYSGLVGYNLPHYFTKPVHGYENAMLKNEAAYNSNESSAVYTSDEIAAFIENGDEEWFADEIVRDALQQSHNLSVSGGGENNTYLVSLGYLNQGSNFVGPSKGMERYNYRINLTNDYGRFKLSSNLAYAKQKIVDHAGNTSTLMVDAFRVPLIYRQKDEDGNYLTNDVLNEFNSLGILEQGGFRRYDNDDLFGSLSAELKLTDNLKLRGVFGGRLWSNDLFSRTKRVDFFPKGVSGADRNTNDEHRKSLDLNLQLMMEYDKTFNDVHDLNVLVGASNENHSDRGFALYKKYTDPDLGTPITDTEISDDSYNSNQSSSKNSLNSIFGRGSYSYADKYFLEASFRYDGSSKFREEKRWGFFPSLSVGYNVTGEDFMENYKDKFGNIKVRASYGVLGNQNVGNYQYQTTYFTFQNAYGYNNQGVSGTGYNFANPDIQWERAATFNIGADLDFFKGALTMSFDYFDKVTSDILVPPAVPGVYGTSLPDYNAGEVGNKGWELSATYRHQGELFNHRLSVNVGDSKNEVLDFQGNERLTGVEELQVLLREGQPFNSYVGLKRDGIFQSVEEIENAAIPEGLMVVPGDNRYVDANNDGVINDEDKFIFGNPFPRYTFGLTYNVEYKGIDLSLFVQGVGKRTMMVRGELVEPFHYNYGATMYTHQLDYWTPQNTDAYYPRLANAGSQSITNNYRRGSDMYLYDGAYVRLKNVQVGYTLPKVVSEKIGMKSYRVYLSGQNLLTFSKIDFVDPELSEFNGNLSSSGGNSGRAYPTLIYYGLGLDITF</sequence>
<evidence type="ECO:0000256" key="8">
    <source>
        <dbReference type="PROSITE-ProRule" id="PRU01360"/>
    </source>
</evidence>
<evidence type="ECO:0000259" key="10">
    <source>
        <dbReference type="Pfam" id="PF00593"/>
    </source>
</evidence>
<dbReference type="InterPro" id="IPR036942">
    <property type="entry name" value="Beta-barrel_TonB_sf"/>
</dbReference>
<evidence type="ECO:0000256" key="5">
    <source>
        <dbReference type="ARBA" id="ARBA00023077"/>
    </source>
</evidence>
<accession>A0A316DV39</accession>
<evidence type="ECO:0000256" key="9">
    <source>
        <dbReference type="RuleBase" id="RU003357"/>
    </source>
</evidence>
<comment type="subcellular location">
    <subcellularLocation>
        <location evidence="1 8">Cell outer membrane</location>
        <topology evidence="1 8">Multi-pass membrane protein</topology>
    </subcellularLocation>
</comment>
<dbReference type="InterPro" id="IPR000531">
    <property type="entry name" value="Beta-barrel_TonB"/>
</dbReference>
<name>A0A316DV39_9FLAO</name>
<dbReference type="InterPro" id="IPR023997">
    <property type="entry name" value="TonB-dep_OMP_SusC/RagA_CS"/>
</dbReference>
<dbReference type="NCBIfam" id="TIGR04057">
    <property type="entry name" value="SusC_RagA_signa"/>
    <property type="match status" value="1"/>
</dbReference>
<evidence type="ECO:0000313" key="13">
    <source>
        <dbReference type="Proteomes" id="UP000245667"/>
    </source>
</evidence>
<evidence type="ECO:0000313" key="12">
    <source>
        <dbReference type="EMBL" id="PWK21825.1"/>
    </source>
</evidence>
<gene>
    <name evidence="12" type="ORF">LX92_03605</name>
</gene>
<comment type="similarity">
    <text evidence="8 9">Belongs to the TonB-dependent receptor family.</text>
</comment>
<dbReference type="Proteomes" id="UP000245667">
    <property type="component" value="Unassembled WGS sequence"/>
</dbReference>
<keyword evidence="6 8" id="KW-0472">Membrane</keyword>
<evidence type="ECO:0000256" key="7">
    <source>
        <dbReference type="ARBA" id="ARBA00023237"/>
    </source>
</evidence>
<feature type="domain" description="TonB-dependent receptor-like beta-barrel" evidence="10">
    <location>
        <begin position="522"/>
        <end position="1084"/>
    </location>
</feature>
<dbReference type="PROSITE" id="PS52016">
    <property type="entry name" value="TONB_DEPENDENT_REC_3"/>
    <property type="match status" value="1"/>
</dbReference>
<evidence type="ECO:0000256" key="6">
    <source>
        <dbReference type="ARBA" id="ARBA00023136"/>
    </source>
</evidence>
<feature type="domain" description="TonB-dependent receptor plug" evidence="11">
    <location>
        <begin position="233"/>
        <end position="336"/>
    </location>
</feature>
<keyword evidence="7 8" id="KW-0998">Cell outer membrane</keyword>